<reference evidence="1" key="1">
    <citation type="journal article" date="2023" name="bioRxiv">
        <title>Improved chromosome-level genome assembly for marigold (Tagetes erecta).</title>
        <authorList>
            <person name="Jiang F."/>
            <person name="Yuan L."/>
            <person name="Wang S."/>
            <person name="Wang H."/>
            <person name="Xu D."/>
            <person name="Wang A."/>
            <person name="Fan W."/>
        </authorList>
    </citation>
    <scope>NUCLEOTIDE SEQUENCE</scope>
    <source>
        <strain evidence="1">WSJ</strain>
        <tissue evidence="1">Leaf</tissue>
    </source>
</reference>
<keyword evidence="2" id="KW-1185">Reference proteome</keyword>
<dbReference type="AlphaFoldDB" id="A0AAD8KCC3"/>
<dbReference type="EMBL" id="JAUHHV010000007">
    <property type="protein sequence ID" value="KAK1418746.1"/>
    <property type="molecule type" value="Genomic_DNA"/>
</dbReference>
<sequence>MEARLLLSYSNAARCIQSTTQLRSKVNPVISSIQPIFFSQNYNSYTIQITTTTTTTHSDQITTVNHHYPPPIHFH</sequence>
<proteinExistence type="predicted"/>
<comment type="caution">
    <text evidence="1">The sequence shown here is derived from an EMBL/GenBank/DDBJ whole genome shotgun (WGS) entry which is preliminary data.</text>
</comment>
<protein>
    <submittedName>
        <fullName evidence="1">Uncharacterized protein</fullName>
    </submittedName>
</protein>
<accession>A0AAD8KCC3</accession>
<dbReference type="Proteomes" id="UP001229421">
    <property type="component" value="Unassembled WGS sequence"/>
</dbReference>
<name>A0AAD8KCC3_TARER</name>
<organism evidence="1 2">
    <name type="scientific">Tagetes erecta</name>
    <name type="common">African marigold</name>
    <dbReference type="NCBI Taxonomy" id="13708"/>
    <lineage>
        <taxon>Eukaryota</taxon>
        <taxon>Viridiplantae</taxon>
        <taxon>Streptophyta</taxon>
        <taxon>Embryophyta</taxon>
        <taxon>Tracheophyta</taxon>
        <taxon>Spermatophyta</taxon>
        <taxon>Magnoliopsida</taxon>
        <taxon>eudicotyledons</taxon>
        <taxon>Gunneridae</taxon>
        <taxon>Pentapetalae</taxon>
        <taxon>asterids</taxon>
        <taxon>campanulids</taxon>
        <taxon>Asterales</taxon>
        <taxon>Asteraceae</taxon>
        <taxon>Asteroideae</taxon>
        <taxon>Heliantheae alliance</taxon>
        <taxon>Tageteae</taxon>
        <taxon>Tagetes</taxon>
    </lineage>
</organism>
<evidence type="ECO:0000313" key="2">
    <source>
        <dbReference type="Proteomes" id="UP001229421"/>
    </source>
</evidence>
<gene>
    <name evidence="1" type="ORF">QVD17_27892</name>
</gene>
<evidence type="ECO:0000313" key="1">
    <source>
        <dbReference type="EMBL" id="KAK1418746.1"/>
    </source>
</evidence>